<protein>
    <submittedName>
        <fullName evidence="2">Uncharacterized protein</fullName>
    </submittedName>
</protein>
<reference evidence="2" key="1">
    <citation type="submission" date="2018-05" db="EMBL/GenBank/DDBJ databases">
        <authorList>
            <person name="Lanie J.A."/>
            <person name="Ng W.-L."/>
            <person name="Kazmierczak K.M."/>
            <person name="Andrzejewski T.M."/>
            <person name="Davidsen T.M."/>
            <person name="Wayne K.J."/>
            <person name="Tettelin H."/>
            <person name="Glass J.I."/>
            <person name="Rusch D."/>
            <person name="Podicherti R."/>
            <person name="Tsui H.-C.T."/>
            <person name="Winkler M.E."/>
        </authorList>
    </citation>
    <scope>NUCLEOTIDE SEQUENCE</scope>
</reference>
<proteinExistence type="predicted"/>
<organism evidence="2">
    <name type="scientific">marine metagenome</name>
    <dbReference type="NCBI Taxonomy" id="408172"/>
    <lineage>
        <taxon>unclassified sequences</taxon>
        <taxon>metagenomes</taxon>
        <taxon>ecological metagenomes</taxon>
    </lineage>
</organism>
<accession>A0A382G9H8</accession>
<sequence>ALWTMDPSLGSSLPDLDAEQEEPLAPVFDIEHIPPSPPAESESVFVEPEPTPVPPTIPITMGPKWDDDKPLDRTRAASLSDAERLILSAAGKREISPSDSELQARLEVGRPRLSQIYNGLRKAGLLSVRKQGRTRLFKLSHEASLEFKPA</sequence>
<evidence type="ECO:0000313" key="2">
    <source>
        <dbReference type="EMBL" id="SVB71264.1"/>
    </source>
</evidence>
<dbReference type="InterPro" id="IPR036390">
    <property type="entry name" value="WH_DNA-bd_sf"/>
</dbReference>
<dbReference type="InterPro" id="IPR036388">
    <property type="entry name" value="WH-like_DNA-bd_sf"/>
</dbReference>
<dbReference type="Gene3D" id="1.10.10.10">
    <property type="entry name" value="Winged helix-like DNA-binding domain superfamily/Winged helix DNA-binding domain"/>
    <property type="match status" value="1"/>
</dbReference>
<feature type="non-terminal residue" evidence="2">
    <location>
        <position position="1"/>
    </location>
</feature>
<feature type="compositionally biased region" description="Low complexity" evidence="1">
    <location>
        <begin position="39"/>
        <end position="48"/>
    </location>
</feature>
<dbReference type="CDD" id="cd00090">
    <property type="entry name" value="HTH_ARSR"/>
    <property type="match status" value="1"/>
</dbReference>
<dbReference type="SUPFAM" id="SSF46785">
    <property type="entry name" value="Winged helix' DNA-binding domain"/>
    <property type="match status" value="1"/>
</dbReference>
<name>A0A382G9H8_9ZZZZ</name>
<dbReference type="AlphaFoldDB" id="A0A382G9H8"/>
<dbReference type="EMBL" id="UINC01054032">
    <property type="protein sequence ID" value="SVB71264.1"/>
    <property type="molecule type" value="Genomic_DNA"/>
</dbReference>
<evidence type="ECO:0000256" key="1">
    <source>
        <dbReference type="SAM" id="MobiDB-lite"/>
    </source>
</evidence>
<dbReference type="InterPro" id="IPR011991">
    <property type="entry name" value="ArsR-like_HTH"/>
</dbReference>
<gene>
    <name evidence="2" type="ORF">METZ01_LOCUS224118</name>
</gene>
<feature type="region of interest" description="Disordered" evidence="1">
    <location>
        <begin position="1"/>
        <end position="70"/>
    </location>
</feature>